<dbReference type="AlphaFoldDB" id="A0A285LSR8"/>
<feature type="region of interest" description="Disordered" evidence="1">
    <location>
        <begin position="78"/>
        <end position="105"/>
    </location>
</feature>
<keyword evidence="3" id="KW-1185">Reference proteome</keyword>
<dbReference type="Proteomes" id="UP000219565">
    <property type="component" value="Unassembled WGS sequence"/>
</dbReference>
<dbReference type="STRING" id="1379680.GCA_001612615_02957"/>
<dbReference type="RefSeq" id="WP_143861526.1">
    <property type="nucleotide sequence ID" value="NZ_JAMTCW010000003.1"/>
</dbReference>
<name>A0A285LSR8_9NOCA</name>
<accession>A0A285LSR8</accession>
<protein>
    <recommendedName>
        <fullName evidence="4">Excreted virulence factor EspC, type VII ESX diderm</fullName>
    </recommendedName>
</protein>
<evidence type="ECO:0008006" key="4">
    <source>
        <dbReference type="Google" id="ProtNLM"/>
    </source>
</evidence>
<proteinExistence type="predicted"/>
<evidence type="ECO:0000313" key="2">
    <source>
        <dbReference type="EMBL" id="SNY87935.1"/>
    </source>
</evidence>
<feature type="compositionally biased region" description="Basic and acidic residues" evidence="1">
    <location>
        <begin position="91"/>
        <end position="105"/>
    </location>
</feature>
<dbReference type="EMBL" id="OBEG01000005">
    <property type="protein sequence ID" value="SNY87935.1"/>
    <property type="molecule type" value="Genomic_DNA"/>
</dbReference>
<gene>
    <name evidence="2" type="ORF">SAMN04244553_4895</name>
</gene>
<dbReference type="OrthoDB" id="4556414at2"/>
<evidence type="ECO:0000256" key="1">
    <source>
        <dbReference type="SAM" id="MobiDB-lite"/>
    </source>
</evidence>
<sequence length="105" mass="11871">MDVESFVEKQRIAGTDTGKVRDRMDALADRVQAQLDSLISIVSSDPVFGKKFMDDPKGLKYQLEGAVEGTRTMAKSWGKLSDGQFQNATNAEREEQKRREQFENI</sequence>
<evidence type="ECO:0000313" key="3">
    <source>
        <dbReference type="Proteomes" id="UP000219565"/>
    </source>
</evidence>
<reference evidence="2 3" key="1">
    <citation type="submission" date="2017-09" db="EMBL/GenBank/DDBJ databases">
        <authorList>
            <person name="Ehlers B."/>
            <person name="Leendertz F.H."/>
        </authorList>
    </citation>
    <scope>NUCLEOTIDE SEQUENCE [LARGE SCALE GENOMIC DNA]</scope>
    <source>
        <strain evidence="2 3">DSM 45537</strain>
    </source>
</reference>
<organism evidence="2 3">
    <name type="scientific">Nocardia amikacinitolerans</name>
    <dbReference type="NCBI Taxonomy" id="756689"/>
    <lineage>
        <taxon>Bacteria</taxon>
        <taxon>Bacillati</taxon>
        <taxon>Actinomycetota</taxon>
        <taxon>Actinomycetes</taxon>
        <taxon>Mycobacteriales</taxon>
        <taxon>Nocardiaceae</taxon>
        <taxon>Nocardia</taxon>
    </lineage>
</organism>